<accession>A0A4C1XKH9</accession>
<dbReference type="Proteomes" id="UP000299102">
    <property type="component" value="Unassembled WGS sequence"/>
</dbReference>
<sequence length="115" mass="12246">MHSGNANARAALLSLSTSAGLICISRDSTFWPARSRVDSRGACHNLTVGRTILTTIRPQRNGITTVGVGIPATARRSTRVYVGVTDCVGECGKRDQSTPRAPAPFCTRTFALRDA</sequence>
<protein>
    <recommendedName>
        <fullName evidence="4">Secreted protein</fullName>
    </recommendedName>
</protein>
<evidence type="ECO:0000256" key="1">
    <source>
        <dbReference type="SAM" id="SignalP"/>
    </source>
</evidence>
<evidence type="ECO:0000313" key="3">
    <source>
        <dbReference type="Proteomes" id="UP000299102"/>
    </source>
</evidence>
<comment type="caution">
    <text evidence="2">The sequence shown here is derived from an EMBL/GenBank/DDBJ whole genome shotgun (WGS) entry which is preliminary data.</text>
</comment>
<gene>
    <name evidence="2" type="ORF">EVAR_51729_1</name>
</gene>
<proteinExistence type="predicted"/>
<dbReference type="EMBL" id="BGZK01000849">
    <property type="protein sequence ID" value="GBP62777.1"/>
    <property type="molecule type" value="Genomic_DNA"/>
</dbReference>
<feature type="signal peptide" evidence="1">
    <location>
        <begin position="1"/>
        <end position="20"/>
    </location>
</feature>
<name>A0A4C1XKH9_EUMVA</name>
<keyword evidence="1" id="KW-0732">Signal</keyword>
<dbReference type="AlphaFoldDB" id="A0A4C1XKH9"/>
<evidence type="ECO:0008006" key="4">
    <source>
        <dbReference type="Google" id="ProtNLM"/>
    </source>
</evidence>
<organism evidence="2 3">
    <name type="scientific">Eumeta variegata</name>
    <name type="common">Bagworm moth</name>
    <name type="synonym">Eumeta japonica</name>
    <dbReference type="NCBI Taxonomy" id="151549"/>
    <lineage>
        <taxon>Eukaryota</taxon>
        <taxon>Metazoa</taxon>
        <taxon>Ecdysozoa</taxon>
        <taxon>Arthropoda</taxon>
        <taxon>Hexapoda</taxon>
        <taxon>Insecta</taxon>
        <taxon>Pterygota</taxon>
        <taxon>Neoptera</taxon>
        <taxon>Endopterygota</taxon>
        <taxon>Lepidoptera</taxon>
        <taxon>Glossata</taxon>
        <taxon>Ditrysia</taxon>
        <taxon>Tineoidea</taxon>
        <taxon>Psychidae</taxon>
        <taxon>Oiketicinae</taxon>
        <taxon>Eumeta</taxon>
    </lineage>
</organism>
<keyword evidence="3" id="KW-1185">Reference proteome</keyword>
<reference evidence="2 3" key="1">
    <citation type="journal article" date="2019" name="Commun. Biol.">
        <title>The bagworm genome reveals a unique fibroin gene that provides high tensile strength.</title>
        <authorList>
            <person name="Kono N."/>
            <person name="Nakamura H."/>
            <person name="Ohtoshi R."/>
            <person name="Tomita M."/>
            <person name="Numata K."/>
            <person name="Arakawa K."/>
        </authorList>
    </citation>
    <scope>NUCLEOTIDE SEQUENCE [LARGE SCALE GENOMIC DNA]</scope>
</reference>
<feature type="chain" id="PRO_5020028234" description="Secreted protein" evidence="1">
    <location>
        <begin position="21"/>
        <end position="115"/>
    </location>
</feature>
<evidence type="ECO:0000313" key="2">
    <source>
        <dbReference type="EMBL" id="GBP62777.1"/>
    </source>
</evidence>